<sequence>MASLYDQLRARRAARKSSLGEVARLIGMAPSNLTTALSGRSDVRASTLEAVGAALDAEWVLVPREHLLAVKRLVEGKDSGPDREAKTSVEMFLEQES</sequence>
<evidence type="ECO:0000313" key="4">
    <source>
        <dbReference type="Proteomes" id="UP000031843"/>
    </source>
</evidence>
<name>A0A0C4YLB6_9BURK</name>
<dbReference type="GO" id="GO:0003677">
    <property type="term" value="F:DNA binding"/>
    <property type="evidence" value="ECO:0007669"/>
    <property type="project" value="InterPro"/>
</dbReference>
<feature type="domain" description="HTH cro/C1-type" evidence="2">
    <location>
        <begin position="8"/>
        <end position="62"/>
    </location>
</feature>
<organism evidence="3 4">
    <name type="scientific">Cupriavidus basilensis</name>
    <dbReference type="NCBI Taxonomy" id="68895"/>
    <lineage>
        <taxon>Bacteria</taxon>
        <taxon>Pseudomonadati</taxon>
        <taxon>Pseudomonadota</taxon>
        <taxon>Betaproteobacteria</taxon>
        <taxon>Burkholderiales</taxon>
        <taxon>Burkholderiaceae</taxon>
        <taxon>Cupriavidus</taxon>
    </lineage>
</organism>
<reference evidence="3 4" key="1">
    <citation type="journal article" date="2015" name="Genome Announc.">
        <title>Complete Genome Sequence of Cupriavidus basilensis 4G11, Isolated from the Oak Ridge Field Research Center Site.</title>
        <authorList>
            <person name="Ray J."/>
            <person name="Waters R.J."/>
            <person name="Skerker J.M."/>
            <person name="Kuehl J.V."/>
            <person name="Price M.N."/>
            <person name="Huang J."/>
            <person name="Chakraborty R."/>
            <person name="Arkin A.P."/>
            <person name="Deutschbauer A."/>
        </authorList>
    </citation>
    <scope>NUCLEOTIDE SEQUENCE [LARGE SCALE GENOMIC DNA]</scope>
    <source>
        <strain evidence="3">4G11</strain>
    </source>
</reference>
<evidence type="ECO:0000313" key="3">
    <source>
        <dbReference type="EMBL" id="AJG23868.1"/>
    </source>
</evidence>
<dbReference type="SUPFAM" id="SSF47413">
    <property type="entry name" value="lambda repressor-like DNA-binding domains"/>
    <property type="match status" value="1"/>
</dbReference>
<dbReference type="Proteomes" id="UP000031843">
    <property type="component" value="Chromosome secondary"/>
</dbReference>
<evidence type="ECO:0000256" key="1">
    <source>
        <dbReference type="SAM" id="MobiDB-lite"/>
    </source>
</evidence>
<dbReference type="SMART" id="SM00530">
    <property type="entry name" value="HTH_XRE"/>
    <property type="match status" value="1"/>
</dbReference>
<dbReference type="EMBL" id="CP010537">
    <property type="protein sequence ID" value="AJG23868.1"/>
    <property type="molecule type" value="Genomic_DNA"/>
</dbReference>
<dbReference type="RefSeq" id="WP_043355829.1">
    <property type="nucleotide sequence ID" value="NZ_CP010537.1"/>
</dbReference>
<dbReference type="KEGG" id="cbw:RR42_s2286"/>
<dbReference type="OrthoDB" id="8720132at2"/>
<proteinExistence type="predicted"/>
<protein>
    <recommendedName>
        <fullName evidence="2">HTH cro/C1-type domain-containing protein</fullName>
    </recommendedName>
</protein>
<feature type="compositionally biased region" description="Basic and acidic residues" evidence="1">
    <location>
        <begin position="78"/>
        <end position="87"/>
    </location>
</feature>
<dbReference type="PROSITE" id="PS50943">
    <property type="entry name" value="HTH_CROC1"/>
    <property type="match status" value="1"/>
</dbReference>
<gene>
    <name evidence="3" type="ORF">RR42_s2286</name>
</gene>
<dbReference type="InterPro" id="IPR010982">
    <property type="entry name" value="Lambda_DNA-bd_dom_sf"/>
</dbReference>
<keyword evidence="4" id="KW-1185">Reference proteome</keyword>
<dbReference type="CDD" id="cd00093">
    <property type="entry name" value="HTH_XRE"/>
    <property type="match status" value="1"/>
</dbReference>
<dbReference type="InterPro" id="IPR001387">
    <property type="entry name" value="Cro/C1-type_HTH"/>
</dbReference>
<dbReference type="Gene3D" id="1.10.260.40">
    <property type="entry name" value="lambda repressor-like DNA-binding domains"/>
    <property type="match status" value="1"/>
</dbReference>
<feature type="region of interest" description="Disordered" evidence="1">
    <location>
        <begin position="78"/>
        <end position="97"/>
    </location>
</feature>
<evidence type="ECO:0000259" key="2">
    <source>
        <dbReference type="PROSITE" id="PS50943"/>
    </source>
</evidence>
<dbReference type="Pfam" id="PF13560">
    <property type="entry name" value="HTH_31"/>
    <property type="match status" value="1"/>
</dbReference>
<accession>A0A0C4YLB6</accession>
<dbReference type="AlphaFoldDB" id="A0A0C4YLB6"/>